<feature type="compositionally biased region" description="Polar residues" evidence="1">
    <location>
        <begin position="57"/>
        <end position="78"/>
    </location>
</feature>
<comment type="caution">
    <text evidence="2">The sequence shown here is derived from an EMBL/GenBank/DDBJ whole genome shotgun (WGS) entry which is preliminary data.</text>
</comment>
<gene>
    <name evidence="2" type="ORF">FPCIR_1416</name>
</gene>
<dbReference type="Proteomes" id="UP000546213">
    <property type="component" value="Unassembled WGS sequence"/>
</dbReference>
<keyword evidence="3" id="KW-1185">Reference proteome</keyword>
<dbReference type="EMBL" id="JAAOAS010000030">
    <property type="protein sequence ID" value="KAF5603220.1"/>
    <property type="molecule type" value="Genomic_DNA"/>
</dbReference>
<proteinExistence type="predicted"/>
<evidence type="ECO:0000313" key="3">
    <source>
        <dbReference type="Proteomes" id="UP000546213"/>
    </source>
</evidence>
<feature type="region of interest" description="Disordered" evidence="1">
    <location>
        <begin position="1"/>
        <end position="110"/>
    </location>
</feature>
<sequence length="110" mass="11512">MKPSAESGSTEETHPDTSTSLEGHTESSDVQEGVGDLSTTPSFSAFGGLIANHMRENQFQNRAGNPEMHSQGSLSQPQEEGGSTPAPANHLATGKYPLLTLKGMGGTAKW</sequence>
<protein>
    <submittedName>
        <fullName evidence="2">Uncharacterized protein</fullName>
    </submittedName>
</protein>
<organism evidence="2 3">
    <name type="scientific">Fusarium pseudocircinatum</name>
    <dbReference type="NCBI Taxonomy" id="56676"/>
    <lineage>
        <taxon>Eukaryota</taxon>
        <taxon>Fungi</taxon>
        <taxon>Dikarya</taxon>
        <taxon>Ascomycota</taxon>
        <taxon>Pezizomycotina</taxon>
        <taxon>Sordariomycetes</taxon>
        <taxon>Hypocreomycetidae</taxon>
        <taxon>Hypocreales</taxon>
        <taxon>Nectriaceae</taxon>
        <taxon>Fusarium</taxon>
        <taxon>Fusarium fujikuroi species complex</taxon>
    </lineage>
</organism>
<reference evidence="2 3" key="1">
    <citation type="submission" date="2020-05" db="EMBL/GenBank/DDBJ databases">
        <title>Identification and distribution of gene clusters putatively required for synthesis of sphingolipid metabolism inhibitors in phylogenetically diverse species of the filamentous fungus Fusarium.</title>
        <authorList>
            <person name="Kim H.-S."/>
            <person name="Busman M."/>
            <person name="Brown D.W."/>
            <person name="Divon H."/>
            <person name="Uhlig S."/>
            <person name="Proctor R.H."/>
        </authorList>
    </citation>
    <scope>NUCLEOTIDE SEQUENCE [LARGE SCALE GENOMIC DNA]</scope>
    <source>
        <strain evidence="2 3">NRRL 36939</strain>
    </source>
</reference>
<accession>A0A8H5PTL2</accession>
<dbReference type="AlphaFoldDB" id="A0A8H5PTL2"/>
<name>A0A8H5PTL2_9HYPO</name>
<evidence type="ECO:0000256" key="1">
    <source>
        <dbReference type="SAM" id="MobiDB-lite"/>
    </source>
</evidence>
<evidence type="ECO:0000313" key="2">
    <source>
        <dbReference type="EMBL" id="KAF5603220.1"/>
    </source>
</evidence>
<feature type="compositionally biased region" description="Polar residues" evidence="1">
    <location>
        <begin position="1"/>
        <end position="22"/>
    </location>
</feature>